<dbReference type="Proteomes" id="UP000504606">
    <property type="component" value="Unplaced"/>
</dbReference>
<dbReference type="GeneID" id="113210464"/>
<keyword evidence="1" id="KW-1185">Reference proteome</keyword>
<dbReference type="RefSeq" id="XP_026284263.2">
    <property type="nucleotide sequence ID" value="XM_026428478.2"/>
</dbReference>
<protein>
    <submittedName>
        <fullName evidence="2">Uncharacterized protein LOC113210464</fullName>
    </submittedName>
</protein>
<dbReference type="KEGG" id="foc:113210464"/>
<sequence>MALTEEHAVDCRRGSASGPARMPLVLVALALIGPTGVPGKAINGVLGPFIAYTERFYLCEPNDRPLPWRWQFRTTHFNPAKPRDVQLLTGNITGVNVTFDNKQWVRVIIDVWSNNQWKENAFIFYFKNKGCMSLRENIPSLYQHIFKKRETNNVCRHQPGVYEVNNAPIEWVFPHFPVAFYGRYRFKLMVGLADVLHACLAVDCDAIPKGVGVD</sequence>
<accession>A0A6J1STR8</accession>
<name>A0A6J1STR8_FRAOC</name>
<dbReference type="AlphaFoldDB" id="A0A6J1STR8"/>
<evidence type="ECO:0000313" key="1">
    <source>
        <dbReference type="Proteomes" id="UP000504606"/>
    </source>
</evidence>
<organism evidence="1 2">
    <name type="scientific">Frankliniella occidentalis</name>
    <name type="common">Western flower thrips</name>
    <name type="synonym">Euthrips occidentalis</name>
    <dbReference type="NCBI Taxonomy" id="133901"/>
    <lineage>
        <taxon>Eukaryota</taxon>
        <taxon>Metazoa</taxon>
        <taxon>Ecdysozoa</taxon>
        <taxon>Arthropoda</taxon>
        <taxon>Hexapoda</taxon>
        <taxon>Insecta</taxon>
        <taxon>Pterygota</taxon>
        <taxon>Neoptera</taxon>
        <taxon>Paraneoptera</taxon>
        <taxon>Thysanoptera</taxon>
        <taxon>Terebrantia</taxon>
        <taxon>Thripoidea</taxon>
        <taxon>Thripidae</taxon>
        <taxon>Frankliniella</taxon>
    </lineage>
</organism>
<proteinExistence type="predicted"/>
<gene>
    <name evidence="2" type="primary">LOC113210464</name>
</gene>
<reference evidence="2" key="1">
    <citation type="submission" date="2025-08" db="UniProtKB">
        <authorList>
            <consortium name="RefSeq"/>
        </authorList>
    </citation>
    <scope>IDENTIFICATION</scope>
    <source>
        <tissue evidence="2">Whole organism</tissue>
    </source>
</reference>
<evidence type="ECO:0000313" key="2">
    <source>
        <dbReference type="RefSeq" id="XP_026284263.2"/>
    </source>
</evidence>